<proteinExistence type="predicted"/>
<keyword evidence="1" id="KW-0812">Transmembrane</keyword>
<feature type="transmembrane region" description="Helical" evidence="1">
    <location>
        <begin position="30"/>
        <end position="48"/>
    </location>
</feature>
<evidence type="ECO:0000256" key="1">
    <source>
        <dbReference type="SAM" id="Phobius"/>
    </source>
</evidence>
<keyword evidence="1" id="KW-0472">Membrane</keyword>
<comment type="caution">
    <text evidence="2">The sequence shown here is derived from an EMBL/GenBank/DDBJ whole genome shotgun (WGS) entry which is preliminary data.</text>
</comment>
<sequence>AEAVSANISNGTKMKPIQRIKNIPATREEISYIILTAVLLIFFAPQTYRYCIGGL</sequence>
<evidence type="ECO:0000313" key="2">
    <source>
        <dbReference type="EMBL" id="GAH85000.1"/>
    </source>
</evidence>
<gene>
    <name evidence="2" type="ORF">S03H2_66963</name>
</gene>
<reference evidence="2" key="1">
    <citation type="journal article" date="2014" name="Front. Microbiol.">
        <title>High frequency of phylogenetically diverse reductive dehalogenase-homologous genes in deep subseafloor sedimentary metagenomes.</title>
        <authorList>
            <person name="Kawai M."/>
            <person name="Futagami T."/>
            <person name="Toyoda A."/>
            <person name="Takaki Y."/>
            <person name="Nishi S."/>
            <person name="Hori S."/>
            <person name="Arai W."/>
            <person name="Tsubouchi T."/>
            <person name="Morono Y."/>
            <person name="Uchiyama I."/>
            <person name="Ito T."/>
            <person name="Fujiyama A."/>
            <person name="Inagaki F."/>
            <person name="Takami H."/>
        </authorList>
    </citation>
    <scope>NUCLEOTIDE SEQUENCE</scope>
    <source>
        <strain evidence="2">Expedition CK06-06</strain>
    </source>
</reference>
<protein>
    <submittedName>
        <fullName evidence="2">Uncharacterized protein</fullName>
    </submittedName>
</protein>
<keyword evidence="1" id="KW-1133">Transmembrane helix</keyword>
<feature type="non-terminal residue" evidence="2">
    <location>
        <position position="1"/>
    </location>
</feature>
<dbReference type="AlphaFoldDB" id="X1JUD9"/>
<dbReference type="EMBL" id="BARU01043778">
    <property type="protein sequence ID" value="GAH85000.1"/>
    <property type="molecule type" value="Genomic_DNA"/>
</dbReference>
<organism evidence="2">
    <name type="scientific">marine sediment metagenome</name>
    <dbReference type="NCBI Taxonomy" id="412755"/>
    <lineage>
        <taxon>unclassified sequences</taxon>
        <taxon>metagenomes</taxon>
        <taxon>ecological metagenomes</taxon>
    </lineage>
</organism>
<name>X1JUD9_9ZZZZ</name>
<accession>X1JUD9</accession>